<reference evidence="3" key="1">
    <citation type="submission" date="2017-12" db="EMBL/GenBank/DDBJ databases">
        <title>Sequencing the genomes of 1000 Actinobacteria strains.</title>
        <authorList>
            <person name="Klenk H.-P."/>
        </authorList>
    </citation>
    <scope>NUCLEOTIDE SEQUENCE [LARGE SCALE GENOMIC DNA]</scope>
    <source>
        <strain evidence="3">DSM 44228</strain>
    </source>
</reference>
<organism evidence="3 4">
    <name type="scientific">Saccharopolyspora spinosa</name>
    <dbReference type="NCBI Taxonomy" id="60894"/>
    <lineage>
        <taxon>Bacteria</taxon>
        <taxon>Bacillati</taxon>
        <taxon>Actinomycetota</taxon>
        <taxon>Actinomycetes</taxon>
        <taxon>Pseudonocardiales</taxon>
        <taxon>Pseudonocardiaceae</taxon>
        <taxon>Saccharopolyspora</taxon>
    </lineage>
</organism>
<comment type="caution">
    <text evidence="3">The sequence shown here is derived from an EMBL/GenBank/DDBJ whole genome shotgun (WGS) entry which is preliminary data.</text>
</comment>
<sequence>MEIFGVRDDLIKDYREFTSSFVDIRDRWVREHVEAREATGYQWPDPWLSLNPNFASGGSVTDLVTEGVLHPLAEQIFRLKEHSPDGRVLRLHQHQREAVEAARAGHSYVLTTGTGSGKSLAYIIPIVDRVLRAKQAGTHQPGVKAIVVYPMNALANSQVEELRKFLEIGFPEGPPVSFARYTGQESEEDRRKIMSDKPDILLTNYMMLELILTRPKERQGLVQAAQGLQFLVLDELHTYRGRQGADVALLVRRLQDACGAGAIQCVGTSATMTTEGDWSAQQRQVSQVASRLFGVPVDPAQVIGETLDRVTDAAVVNADVLKQRLGAAPPEDFEGFVRDPLVAWVETVLGFESDRPAGQLVRRRRSLTTREAAGLLATEISGDLEECRTSIEAVLETGSRVINPATGRPVFAFRLHQFLSKGDNVHVTAEPPEERFITSKYQVTAPGTDELGRTRRLFPLSFCRECGQDYLAVSRITESGATRYEARRDIDASGGDEASGYLFISSDYPWPTDLEDALIEGRLPTSWMTTGLGGSLVVVPGKEKYLPEAVQVTVDGIETNSEQATAAAYVPSPFPFCLRCRAAYEQQRAQDFGKLAKLSAEGRSSATSVISKSIVRTLRAHGEDLEDDAKKLLAFVDNRQDASLQAGHFNDFVQVVQLRGALHRALCAAPEGLTHEVVAQRVTEALGLTPAVFSTTPNPRYSQKDEVWRALREVIGYRLYLDLERGWRVTMPNLEQTALLRVAYQDLPEIAADEDNWQGRHKLLCEDDPQHREEVATQLLHELRRSLAIDVPCLTEEGFRQIELLSDQHLKEPWSLPDKERPPLVGAAFPGPSKPGRARQDAYLSGRGAFGWYIRREYDDRAGTRLKSDDAQEIIRDLFEVLEDCGLLVKVVPENADGVAGFRLRSAVIRWEPGDGESPTEDRVRRTLDQEGGPRVNPFFRDLYRDASSSLSGLHSKEHTAQVPVGLV</sequence>
<dbReference type="PANTHER" id="PTHR47962:SF5">
    <property type="entry name" value="ATP-DEPENDENT HELICASE LHR-RELATED"/>
    <property type="match status" value="1"/>
</dbReference>
<dbReference type="RefSeq" id="WP_010310169.1">
    <property type="nucleotide sequence ID" value="NZ_CP061007.1"/>
</dbReference>
<dbReference type="Proteomes" id="UP000233786">
    <property type="component" value="Unassembled WGS sequence"/>
</dbReference>
<evidence type="ECO:0000313" key="3">
    <source>
        <dbReference type="EMBL" id="PKW18707.1"/>
    </source>
</evidence>
<dbReference type="InterPro" id="IPR014001">
    <property type="entry name" value="Helicase_ATP-bd"/>
</dbReference>
<dbReference type="OrthoDB" id="3197455at2"/>
<dbReference type="Pfam" id="PF00270">
    <property type="entry name" value="DEAD"/>
    <property type="match status" value="1"/>
</dbReference>
<evidence type="ECO:0000313" key="4">
    <source>
        <dbReference type="Proteomes" id="UP000233786"/>
    </source>
</evidence>
<dbReference type="SMART" id="SM00487">
    <property type="entry name" value="DEXDc"/>
    <property type="match status" value="1"/>
</dbReference>
<evidence type="ECO:0000256" key="1">
    <source>
        <dbReference type="SAM" id="MobiDB-lite"/>
    </source>
</evidence>
<dbReference type="AlphaFoldDB" id="A0A2N3Y721"/>
<evidence type="ECO:0000259" key="2">
    <source>
        <dbReference type="PROSITE" id="PS51192"/>
    </source>
</evidence>
<protein>
    <submittedName>
        <fullName evidence="3">RAD3-like DEAD/DEAH box helicase</fullName>
    </submittedName>
</protein>
<keyword evidence="4" id="KW-1185">Reference proteome</keyword>
<gene>
    <name evidence="3" type="ORF">A8926_6830</name>
</gene>
<dbReference type="GO" id="GO:0005524">
    <property type="term" value="F:ATP binding"/>
    <property type="evidence" value="ECO:0007669"/>
    <property type="project" value="InterPro"/>
</dbReference>
<feature type="domain" description="Helicase ATP-binding" evidence="2">
    <location>
        <begin position="99"/>
        <end position="290"/>
    </location>
</feature>
<dbReference type="InterPro" id="IPR027417">
    <property type="entry name" value="P-loop_NTPase"/>
</dbReference>
<accession>A0A2N3Y721</accession>
<dbReference type="Gene3D" id="3.40.50.300">
    <property type="entry name" value="P-loop containing nucleotide triphosphate hydrolases"/>
    <property type="match status" value="1"/>
</dbReference>
<name>A0A2N3Y721_SACSN</name>
<dbReference type="GO" id="GO:0016887">
    <property type="term" value="F:ATP hydrolysis activity"/>
    <property type="evidence" value="ECO:0007669"/>
    <property type="project" value="TreeGrafter"/>
</dbReference>
<proteinExistence type="predicted"/>
<feature type="region of interest" description="Disordered" evidence="1">
    <location>
        <begin position="816"/>
        <end position="840"/>
    </location>
</feature>
<dbReference type="PANTHER" id="PTHR47962">
    <property type="entry name" value="ATP-DEPENDENT HELICASE LHR-RELATED-RELATED"/>
    <property type="match status" value="1"/>
</dbReference>
<dbReference type="SUPFAM" id="SSF52540">
    <property type="entry name" value="P-loop containing nucleoside triphosphate hydrolases"/>
    <property type="match status" value="1"/>
</dbReference>
<dbReference type="GO" id="GO:0003677">
    <property type="term" value="F:DNA binding"/>
    <property type="evidence" value="ECO:0007669"/>
    <property type="project" value="TreeGrafter"/>
</dbReference>
<dbReference type="GO" id="GO:0004386">
    <property type="term" value="F:helicase activity"/>
    <property type="evidence" value="ECO:0007669"/>
    <property type="project" value="UniProtKB-KW"/>
</dbReference>
<dbReference type="InterPro" id="IPR011545">
    <property type="entry name" value="DEAD/DEAH_box_helicase_dom"/>
</dbReference>
<dbReference type="EMBL" id="PJNB01000001">
    <property type="protein sequence ID" value="PKW18707.1"/>
    <property type="molecule type" value="Genomic_DNA"/>
</dbReference>
<dbReference type="InterPro" id="IPR052511">
    <property type="entry name" value="ATP-dep_Helicase"/>
</dbReference>
<dbReference type="PROSITE" id="PS51192">
    <property type="entry name" value="HELICASE_ATP_BIND_1"/>
    <property type="match status" value="1"/>
</dbReference>
<dbReference type="CDD" id="cd17923">
    <property type="entry name" value="DEXHc_Hrq1-like"/>
    <property type="match status" value="1"/>
</dbReference>